<comment type="subcellular location">
    <subcellularLocation>
        <location evidence="1 7">Secreted</location>
    </subcellularLocation>
</comment>
<evidence type="ECO:0000313" key="9">
    <source>
        <dbReference type="Proteomes" id="UP001632038"/>
    </source>
</evidence>
<organism evidence="8 9">
    <name type="scientific">Castilleja foliolosa</name>
    <dbReference type="NCBI Taxonomy" id="1961234"/>
    <lineage>
        <taxon>Eukaryota</taxon>
        <taxon>Viridiplantae</taxon>
        <taxon>Streptophyta</taxon>
        <taxon>Embryophyta</taxon>
        <taxon>Tracheophyta</taxon>
        <taxon>Spermatophyta</taxon>
        <taxon>Magnoliopsida</taxon>
        <taxon>eudicotyledons</taxon>
        <taxon>Gunneridae</taxon>
        <taxon>Pentapetalae</taxon>
        <taxon>asterids</taxon>
        <taxon>lamiids</taxon>
        <taxon>Lamiales</taxon>
        <taxon>Orobanchaceae</taxon>
        <taxon>Pedicularideae</taxon>
        <taxon>Castillejinae</taxon>
        <taxon>Castilleja</taxon>
    </lineage>
</organism>
<evidence type="ECO:0000313" key="8">
    <source>
        <dbReference type="EMBL" id="KAL3618915.1"/>
    </source>
</evidence>
<feature type="chain" id="PRO_5044532316" description="Epidermal patterning factor-like protein" evidence="7">
    <location>
        <begin position="29"/>
        <end position="114"/>
    </location>
</feature>
<keyword evidence="4 7" id="KW-0964">Secreted</keyword>
<dbReference type="PANTHER" id="PTHR33109:SF7">
    <property type="entry name" value="EPIDERMAL PATTERNING FACTOR-LIKE PROTEIN 2"/>
    <property type="match status" value="1"/>
</dbReference>
<dbReference type="Pfam" id="PF17181">
    <property type="entry name" value="EPF"/>
    <property type="match status" value="1"/>
</dbReference>
<keyword evidence="5 7" id="KW-0732">Signal</keyword>
<name>A0ABD3BN76_9LAMI</name>
<sequence length="114" mass="12924">MVSQRHLHFSIYFLLLAINLRSIFHAEGRKLTQPTDFSSTIKRNWPEQIGSRPPRCERRCGGCGQCEAIQVPTSPQIKSGIKNSITAVDDDDDDESNYKPLSWKCKCGNIIFNP</sequence>
<keyword evidence="9" id="KW-1185">Reference proteome</keyword>
<comment type="similarity">
    <text evidence="2 7">Belongs to the plant cysteine rich small secretory peptide family. Epidermal patterning factor subfamily.</text>
</comment>
<keyword evidence="3 7" id="KW-0217">Developmental protein</keyword>
<feature type="signal peptide" evidence="7">
    <location>
        <begin position="1"/>
        <end position="28"/>
    </location>
</feature>
<protein>
    <recommendedName>
        <fullName evidence="7">Epidermal patterning factor-like protein</fullName>
    </recommendedName>
</protein>
<evidence type="ECO:0000256" key="4">
    <source>
        <dbReference type="ARBA" id="ARBA00022525"/>
    </source>
</evidence>
<comment type="function">
    <text evidence="7">Controls stomatal patterning.</text>
</comment>
<comment type="caution">
    <text evidence="8">The sequence shown here is derived from an EMBL/GenBank/DDBJ whole genome shotgun (WGS) entry which is preliminary data.</text>
</comment>
<evidence type="ECO:0000256" key="2">
    <source>
        <dbReference type="ARBA" id="ARBA00008127"/>
    </source>
</evidence>
<dbReference type="Proteomes" id="UP001632038">
    <property type="component" value="Unassembled WGS sequence"/>
</dbReference>
<evidence type="ECO:0000256" key="1">
    <source>
        <dbReference type="ARBA" id="ARBA00004613"/>
    </source>
</evidence>
<dbReference type="GO" id="GO:0010052">
    <property type="term" value="P:guard cell differentiation"/>
    <property type="evidence" value="ECO:0007669"/>
    <property type="project" value="UniProtKB-UniRule"/>
</dbReference>
<gene>
    <name evidence="8" type="ORF">CASFOL_037143</name>
</gene>
<evidence type="ECO:0000256" key="3">
    <source>
        <dbReference type="ARBA" id="ARBA00022473"/>
    </source>
</evidence>
<reference evidence="9" key="1">
    <citation type="journal article" date="2024" name="IScience">
        <title>Strigolactones Initiate the Formation of Haustorium-like Structures in Castilleja.</title>
        <authorList>
            <person name="Buerger M."/>
            <person name="Peterson D."/>
            <person name="Chory J."/>
        </authorList>
    </citation>
    <scope>NUCLEOTIDE SEQUENCE [LARGE SCALE GENOMIC DNA]</scope>
</reference>
<keyword evidence="6" id="KW-1015">Disulfide bond</keyword>
<dbReference type="InterPro" id="IPR039455">
    <property type="entry name" value="EPFL"/>
</dbReference>
<dbReference type="EMBL" id="JAVIJP010000070">
    <property type="protein sequence ID" value="KAL3618915.1"/>
    <property type="molecule type" value="Genomic_DNA"/>
</dbReference>
<dbReference type="AlphaFoldDB" id="A0ABD3BN76"/>
<dbReference type="PANTHER" id="PTHR33109">
    <property type="entry name" value="EPIDERMAL PATTERNING FACTOR-LIKE PROTEIN 4"/>
    <property type="match status" value="1"/>
</dbReference>
<evidence type="ECO:0000256" key="7">
    <source>
        <dbReference type="RuleBase" id="RU367102"/>
    </source>
</evidence>
<evidence type="ECO:0000256" key="6">
    <source>
        <dbReference type="ARBA" id="ARBA00023157"/>
    </source>
</evidence>
<accession>A0ABD3BN76</accession>
<evidence type="ECO:0000256" key="5">
    <source>
        <dbReference type="ARBA" id="ARBA00022729"/>
    </source>
</evidence>
<proteinExistence type="inferred from homology"/>
<dbReference type="GO" id="GO:0005576">
    <property type="term" value="C:extracellular region"/>
    <property type="evidence" value="ECO:0007669"/>
    <property type="project" value="UniProtKB-SubCell"/>
</dbReference>